<organism evidence="1 2">
    <name type="scientific">Rhodococcus pseudokoreensis</name>
    <dbReference type="NCBI Taxonomy" id="2811421"/>
    <lineage>
        <taxon>Bacteria</taxon>
        <taxon>Bacillati</taxon>
        <taxon>Actinomycetota</taxon>
        <taxon>Actinomycetes</taxon>
        <taxon>Mycobacteriales</taxon>
        <taxon>Nocardiaceae</taxon>
        <taxon>Rhodococcus</taxon>
    </lineage>
</organism>
<sequence length="115" mass="11713">MAGNEREHVLQALVDGGCVGRVVGLSVHVNQRGVDGVRFTDSVGDIVGPGGIAVEAGRAEIAVRSGVGHREGGTNMQFNGSTIENEIVGGHPVQFVGLGELTALVCARILGGVLD</sequence>
<dbReference type="Proteomes" id="UP000662986">
    <property type="component" value="Chromosome"/>
</dbReference>
<dbReference type="EMBL" id="CP070619">
    <property type="protein sequence ID" value="QSE95822.1"/>
    <property type="molecule type" value="Genomic_DNA"/>
</dbReference>
<reference evidence="1 2" key="1">
    <citation type="journal article" date="2021" name="Microbiol. Resour. Announc.">
        <title>Complete Genome Sequences of Two Rhodococcus sp. Strains with Large and Linear Chromosomes, Isolated from Apple Rhizosphere.</title>
        <authorList>
            <person name="Benning S."/>
            <person name="Brugnone N."/>
            <person name="Siani R."/>
            <person name="Kublik S."/>
            <person name="Schloter M."/>
            <person name="Rad V."/>
        </authorList>
    </citation>
    <scope>NUCLEOTIDE SEQUENCE [LARGE SCALE GENOMIC DNA]</scope>
    <source>
        <strain evidence="1 2">R79</strain>
    </source>
</reference>
<proteinExistence type="predicted"/>
<dbReference type="RefSeq" id="WP_206011964.1">
    <property type="nucleotide sequence ID" value="NZ_CP070619.1"/>
</dbReference>
<protein>
    <submittedName>
        <fullName evidence="1">Uncharacterized protein</fullName>
    </submittedName>
</protein>
<accession>A0A974WF25</accession>
<keyword evidence="2" id="KW-1185">Reference proteome</keyword>
<name>A0A974WF25_9NOCA</name>
<evidence type="ECO:0000313" key="2">
    <source>
        <dbReference type="Proteomes" id="UP000662986"/>
    </source>
</evidence>
<evidence type="ECO:0000313" key="1">
    <source>
        <dbReference type="EMBL" id="QSE95822.1"/>
    </source>
</evidence>
<reference evidence="1 2" key="2">
    <citation type="journal article" date="2022" name="Arch. Microbiol.">
        <title>Rhodococcus pseudokoreensis sp. nov. isolated from the rhizosphere of young M26 apple rootstocks.</title>
        <authorList>
            <person name="Kampfer P."/>
            <person name="Glaeser S.P."/>
            <person name="Blom J."/>
            <person name="Wolf J."/>
            <person name="Benning S."/>
            <person name="Schloter M."/>
            <person name="Neumann-Schaal M."/>
        </authorList>
    </citation>
    <scope>NUCLEOTIDE SEQUENCE [LARGE SCALE GENOMIC DNA]</scope>
    <source>
        <strain evidence="1 2">R79</strain>
    </source>
</reference>
<gene>
    <name evidence="1" type="ORF">JWS13_12335</name>
</gene>